<feature type="region of interest" description="Disordered" evidence="1">
    <location>
        <begin position="1"/>
        <end position="65"/>
    </location>
</feature>
<evidence type="ECO:0000313" key="2">
    <source>
        <dbReference type="EMBL" id="RCI12254.1"/>
    </source>
</evidence>
<reference evidence="2 3" key="1">
    <citation type="journal article" date="2015" name="BMC Genomics">
        <title>Insights from the genome of Ophiocordyceps polyrhachis-furcata to pathogenicity and host specificity in insect fungi.</title>
        <authorList>
            <person name="Wichadakul D."/>
            <person name="Kobmoo N."/>
            <person name="Ingsriswang S."/>
            <person name="Tangphatsornruang S."/>
            <person name="Chantasingh D."/>
            <person name="Luangsa-ard J.J."/>
            <person name="Eurwilaichitr L."/>
        </authorList>
    </citation>
    <scope>NUCLEOTIDE SEQUENCE [LARGE SCALE GENOMIC DNA]</scope>
    <source>
        <strain evidence="2 3">BCC 54312</strain>
    </source>
</reference>
<dbReference type="EMBL" id="LKCN02000007">
    <property type="protein sequence ID" value="RCI12254.1"/>
    <property type="molecule type" value="Genomic_DNA"/>
</dbReference>
<proteinExistence type="predicted"/>
<evidence type="ECO:0000313" key="3">
    <source>
        <dbReference type="Proteomes" id="UP000253664"/>
    </source>
</evidence>
<organism evidence="2 3">
    <name type="scientific">Ophiocordyceps polyrhachis-furcata BCC 54312</name>
    <dbReference type="NCBI Taxonomy" id="1330021"/>
    <lineage>
        <taxon>Eukaryota</taxon>
        <taxon>Fungi</taxon>
        <taxon>Dikarya</taxon>
        <taxon>Ascomycota</taxon>
        <taxon>Pezizomycotina</taxon>
        <taxon>Sordariomycetes</taxon>
        <taxon>Hypocreomycetidae</taxon>
        <taxon>Hypocreales</taxon>
        <taxon>Ophiocordycipitaceae</taxon>
        <taxon>Ophiocordyceps</taxon>
    </lineage>
</organism>
<accession>A0A367LCV1</accession>
<evidence type="ECO:0000256" key="1">
    <source>
        <dbReference type="SAM" id="MobiDB-lite"/>
    </source>
</evidence>
<protein>
    <submittedName>
        <fullName evidence="2">Uncharacterized protein</fullName>
    </submittedName>
</protein>
<name>A0A367LCV1_9HYPO</name>
<gene>
    <name evidence="2" type="ORF">L249_1333</name>
</gene>
<sequence>MIIAKSLPLTGATTKQPMTGLDNVPGARKFPNDDEGATQQQIVTSPPPLPPALSPPLPFRPPTSW</sequence>
<keyword evidence="3" id="KW-1185">Reference proteome</keyword>
<dbReference type="AlphaFoldDB" id="A0A367LCV1"/>
<comment type="caution">
    <text evidence="2">The sequence shown here is derived from an EMBL/GenBank/DDBJ whole genome shotgun (WGS) entry which is preliminary data.</text>
</comment>
<feature type="compositionally biased region" description="Pro residues" evidence="1">
    <location>
        <begin position="45"/>
        <end position="65"/>
    </location>
</feature>
<dbReference type="Proteomes" id="UP000253664">
    <property type="component" value="Unassembled WGS sequence"/>
</dbReference>